<evidence type="ECO:0000313" key="2">
    <source>
        <dbReference type="Proteomes" id="UP000094378"/>
    </source>
</evidence>
<dbReference type="AlphaFoldDB" id="A0A1B3SJ87"/>
<keyword evidence="2" id="KW-1185">Reference proteome</keyword>
<protein>
    <recommendedName>
        <fullName evidence="3">Restriction endonuclease type II DpnII-like domain-containing protein</fullName>
    </recommendedName>
</protein>
<dbReference type="OrthoDB" id="407959at2"/>
<dbReference type="Proteomes" id="UP000094378">
    <property type="component" value="Chromosome"/>
</dbReference>
<reference evidence="1 2" key="1">
    <citation type="submission" date="2016-08" db="EMBL/GenBank/DDBJ databases">
        <title>Complete genome sequence of Spiroplasma helicoides TABS-2 (DSM 22551).</title>
        <authorList>
            <person name="Shen W.-Y."/>
            <person name="Lo W.-S."/>
            <person name="Lai Y.-C."/>
            <person name="Kuo C.-H."/>
        </authorList>
    </citation>
    <scope>NUCLEOTIDE SEQUENCE [LARGE SCALE GENOMIC DNA]</scope>
    <source>
        <strain evidence="1 2">TABS-2</strain>
    </source>
</reference>
<accession>A0A1B3SJ87</accession>
<gene>
    <name evidence="1" type="ORF">SHELI_v1c00380</name>
</gene>
<name>A0A1B3SJ87_9MOLU</name>
<proteinExistence type="predicted"/>
<dbReference type="EMBL" id="CP017015">
    <property type="protein sequence ID" value="AOG59993.1"/>
    <property type="molecule type" value="Genomic_DNA"/>
</dbReference>
<evidence type="ECO:0008006" key="3">
    <source>
        <dbReference type="Google" id="ProtNLM"/>
    </source>
</evidence>
<evidence type="ECO:0000313" key="1">
    <source>
        <dbReference type="EMBL" id="AOG59993.1"/>
    </source>
</evidence>
<dbReference type="KEGG" id="shj:SHELI_v1c00380"/>
<sequence length="224" mass="26356">MSKPNYDEQFKKKIKENFEVFDINDSNVRTKIQNFSKKYVLDFKTVLEEVEKSDIVKAFFIKDPTKQNIHEDTFGDFLKNIKGVKNYIQLPKGKNSENTVFIINQEVRMGSKTQKSITSMSKSIDFKFNYKNLNTDFYVCHKYTNEPGGAQDNQKNDVINTIKNASSPYINYDIFILFVCDGNYWSKKEKNFIEVSSHINNENFKLINSEDLEDFLNKFIDFEK</sequence>
<dbReference type="STRING" id="216938.SHELI_v1c00380"/>
<organism evidence="1 2">
    <name type="scientific">Spiroplasma helicoides</name>
    <dbReference type="NCBI Taxonomy" id="216938"/>
    <lineage>
        <taxon>Bacteria</taxon>
        <taxon>Bacillati</taxon>
        <taxon>Mycoplasmatota</taxon>
        <taxon>Mollicutes</taxon>
        <taxon>Entomoplasmatales</taxon>
        <taxon>Spiroplasmataceae</taxon>
        <taxon>Spiroplasma</taxon>
    </lineage>
</organism>
<dbReference type="RefSeq" id="WP_069115774.1">
    <property type="nucleotide sequence ID" value="NZ_CP017015.1"/>
</dbReference>